<sequence>MVPVDALAAGPAGAVDALGVVGFDVRAGRVVVVPGPGAVVAGARVSGVDCGVAGAVVVRAAADVGAGAGPDAKGTASTGGGAAPDGAGATGVPSIIMGSGVPARSTGRLGSLSCPCQNEP</sequence>
<accession>A0A8J3C3I0</accession>
<dbReference type="EMBL" id="BMMX01000023">
    <property type="protein sequence ID" value="GGL04740.1"/>
    <property type="molecule type" value="Genomic_DNA"/>
</dbReference>
<evidence type="ECO:0000256" key="1">
    <source>
        <dbReference type="SAM" id="MobiDB-lite"/>
    </source>
</evidence>
<feature type="region of interest" description="Disordered" evidence="1">
    <location>
        <begin position="67"/>
        <end position="120"/>
    </location>
</feature>
<keyword evidence="3" id="KW-1185">Reference proteome</keyword>
<proteinExistence type="predicted"/>
<reference evidence="2" key="1">
    <citation type="journal article" date="2014" name="Int. J. Syst. Evol. Microbiol.">
        <title>Complete genome sequence of Corynebacterium casei LMG S-19264T (=DSM 44701T), isolated from a smear-ripened cheese.</title>
        <authorList>
            <consortium name="US DOE Joint Genome Institute (JGI-PGF)"/>
            <person name="Walter F."/>
            <person name="Albersmeier A."/>
            <person name="Kalinowski J."/>
            <person name="Ruckert C."/>
        </authorList>
    </citation>
    <scope>NUCLEOTIDE SEQUENCE</scope>
    <source>
        <strain evidence="2">CGMCC 4.7299</strain>
    </source>
</reference>
<evidence type="ECO:0000313" key="3">
    <source>
        <dbReference type="Proteomes" id="UP000656042"/>
    </source>
</evidence>
<feature type="compositionally biased region" description="Low complexity" evidence="1">
    <location>
        <begin position="67"/>
        <end position="76"/>
    </location>
</feature>
<dbReference type="RefSeq" id="WP_189081179.1">
    <property type="nucleotide sequence ID" value="NZ_BMMX01000023.1"/>
</dbReference>
<name>A0A8J3C3I0_9ACTN</name>
<reference evidence="2" key="2">
    <citation type="submission" date="2020-09" db="EMBL/GenBank/DDBJ databases">
        <authorList>
            <person name="Sun Q."/>
            <person name="Zhou Y."/>
        </authorList>
    </citation>
    <scope>NUCLEOTIDE SEQUENCE</scope>
    <source>
        <strain evidence="2">CGMCC 4.7299</strain>
    </source>
</reference>
<dbReference type="Proteomes" id="UP000656042">
    <property type="component" value="Unassembled WGS sequence"/>
</dbReference>
<protein>
    <submittedName>
        <fullName evidence="2">Uncharacterized protein</fullName>
    </submittedName>
</protein>
<comment type="caution">
    <text evidence="2">The sequence shown here is derived from an EMBL/GenBank/DDBJ whole genome shotgun (WGS) entry which is preliminary data.</text>
</comment>
<gene>
    <name evidence="2" type="ORF">GCM10012284_44130</name>
</gene>
<dbReference type="AlphaFoldDB" id="A0A8J3C3I0"/>
<evidence type="ECO:0000313" key="2">
    <source>
        <dbReference type="EMBL" id="GGL04740.1"/>
    </source>
</evidence>
<organism evidence="2 3">
    <name type="scientific">Mangrovihabitans endophyticus</name>
    <dbReference type="NCBI Taxonomy" id="1751298"/>
    <lineage>
        <taxon>Bacteria</taxon>
        <taxon>Bacillati</taxon>
        <taxon>Actinomycetota</taxon>
        <taxon>Actinomycetes</taxon>
        <taxon>Micromonosporales</taxon>
        <taxon>Micromonosporaceae</taxon>
        <taxon>Mangrovihabitans</taxon>
    </lineage>
</organism>